<protein>
    <recommendedName>
        <fullName evidence="4">Anti-sigma factor</fullName>
    </recommendedName>
</protein>
<dbReference type="RefSeq" id="WP_060549821.1">
    <property type="nucleotide sequence ID" value="NZ_JYLI01000017.1"/>
</dbReference>
<evidence type="ECO:0000313" key="2">
    <source>
        <dbReference type="EMBL" id="SDO23113.1"/>
    </source>
</evidence>
<evidence type="ECO:0008006" key="4">
    <source>
        <dbReference type="Google" id="ProtNLM"/>
    </source>
</evidence>
<accession>A0ABY0RKU3</accession>
<proteinExistence type="predicted"/>
<dbReference type="Proteomes" id="UP000181903">
    <property type="component" value="Chromosome I"/>
</dbReference>
<feature type="region of interest" description="Disordered" evidence="1">
    <location>
        <begin position="1"/>
        <end position="27"/>
    </location>
</feature>
<evidence type="ECO:0000313" key="3">
    <source>
        <dbReference type="Proteomes" id="UP000181903"/>
    </source>
</evidence>
<feature type="compositionally biased region" description="Basic and acidic residues" evidence="1">
    <location>
        <begin position="1"/>
        <end position="15"/>
    </location>
</feature>
<gene>
    <name evidence="2" type="ORF">SAMN04490208_3029</name>
</gene>
<evidence type="ECO:0000256" key="1">
    <source>
        <dbReference type="SAM" id="MobiDB-lite"/>
    </source>
</evidence>
<organism evidence="2 3">
    <name type="scientific">Pseudomonas poae</name>
    <dbReference type="NCBI Taxonomy" id="200451"/>
    <lineage>
        <taxon>Bacteria</taxon>
        <taxon>Pseudomonadati</taxon>
        <taxon>Pseudomonadota</taxon>
        <taxon>Gammaproteobacteria</taxon>
        <taxon>Pseudomonadales</taxon>
        <taxon>Pseudomonadaceae</taxon>
        <taxon>Pseudomonas</taxon>
    </lineage>
</organism>
<dbReference type="GeneID" id="66762127"/>
<name>A0ABY0RKU3_9PSED</name>
<sequence length="179" mass="19935">MTDKRAKPDPDDMLQHYRQHSPGEPPAALDAFILDTARREAPEPQMSVWQRWRNICKQPRWQMAFATVAGLALMVGVVMREPVAHNEISTATFSVQAPMARIAMAPRDERAGAMVGQSAAERITKRAPVPGPALEEGLREIVALREAGESRAADEKLLALHERFPQEDLPGLLEGVRRR</sequence>
<dbReference type="EMBL" id="LT629706">
    <property type="protein sequence ID" value="SDO23113.1"/>
    <property type="molecule type" value="Genomic_DNA"/>
</dbReference>
<reference evidence="2 3" key="1">
    <citation type="submission" date="2016-10" db="EMBL/GenBank/DDBJ databases">
        <authorList>
            <person name="Varghese N."/>
            <person name="Submissions S."/>
        </authorList>
    </citation>
    <scope>NUCLEOTIDE SEQUENCE [LARGE SCALE GENOMIC DNA]</scope>
    <source>
        <strain evidence="2 3">BS2776</strain>
    </source>
</reference>
<keyword evidence="3" id="KW-1185">Reference proteome</keyword>